<dbReference type="InterPro" id="IPR001466">
    <property type="entry name" value="Beta-lactam-related"/>
</dbReference>
<feature type="chain" id="PRO_5008519053" description="Beta-lactamase-related domain-containing protein" evidence="1">
    <location>
        <begin position="22"/>
        <end position="332"/>
    </location>
</feature>
<dbReference type="OrthoDB" id="9814204at2"/>
<feature type="signal peptide" evidence="1">
    <location>
        <begin position="1"/>
        <end position="21"/>
    </location>
</feature>
<gene>
    <name evidence="3" type="ORF">ATE48_15815</name>
</gene>
<dbReference type="SUPFAM" id="SSF56601">
    <property type="entry name" value="beta-lactamase/transpeptidase-like"/>
    <property type="match status" value="1"/>
</dbReference>
<sequence>MNRRTFLAASAAATFAAPAVAQTLDFRDAATYSAERRGVSLLVMRRGEVIFEDYPNQGSAARGWELASGTKSFTGVMCAAAIQDGLISSWDERASETLSEWRNDNRRRITLRHLLSLTSGIGGGPIARPPTYANAIAQLAEAAPGAQFAYGPTPFQIFGEIMRRKTNSDPLAYLTRRIFAPLNIEPTAWRRGADGMPHMPSGAGLTARDWARFGWFVLQGGEGRIDQAALRACFNGSRANPGYGLSFWLIREGLVPPGRRAGIEIDGALSARFGGISMAAGAGNQRLYLVPSLDLVIARQATGILQALRRRNNGPEWSDAEFLRRALGSVSR</sequence>
<dbReference type="STRING" id="1759059.ATE48_15815"/>
<dbReference type="Proteomes" id="UP000092498">
    <property type="component" value="Chromosome"/>
</dbReference>
<dbReference type="KEGG" id="cbot:ATE48_15815"/>
<name>A0A1B1ANF4_9PROT</name>
<dbReference type="PANTHER" id="PTHR43283:SF7">
    <property type="entry name" value="BETA-LACTAMASE-RELATED DOMAIN-CONTAINING PROTEIN"/>
    <property type="match status" value="1"/>
</dbReference>
<dbReference type="Pfam" id="PF00144">
    <property type="entry name" value="Beta-lactamase"/>
    <property type="match status" value="1"/>
</dbReference>
<protein>
    <recommendedName>
        <fullName evidence="2">Beta-lactamase-related domain-containing protein</fullName>
    </recommendedName>
</protein>
<dbReference type="InParanoid" id="A0A1B1ANF4"/>
<organism evidence="3 4">
    <name type="scientific">Candidatus Viadribacter manganicus</name>
    <dbReference type="NCBI Taxonomy" id="1759059"/>
    <lineage>
        <taxon>Bacteria</taxon>
        <taxon>Pseudomonadati</taxon>
        <taxon>Pseudomonadota</taxon>
        <taxon>Alphaproteobacteria</taxon>
        <taxon>Hyphomonadales</taxon>
        <taxon>Hyphomonadaceae</taxon>
        <taxon>Candidatus Viadribacter</taxon>
    </lineage>
</organism>
<evidence type="ECO:0000256" key="1">
    <source>
        <dbReference type="SAM" id="SignalP"/>
    </source>
</evidence>
<feature type="domain" description="Beta-lactamase-related" evidence="2">
    <location>
        <begin position="34"/>
        <end position="223"/>
    </location>
</feature>
<dbReference type="AlphaFoldDB" id="A0A1B1ANF4"/>
<dbReference type="FunCoup" id="A0A1B1ANF4">
    <property type="interactions" value="118"/>
</dbReference>
<keyword evidence="4" id="KW-1185">Reference proteome</keyword>
<evidence type="ECO:0000259" key="2">
    <source>
        <dbReference type="Pfam" id="PF00144"/>
    </source>
</evidence>
<dbReference type="PANTHER" id="PTHR43283">
    <property type="entry name" value="BETA-LACTAMASE-RELATED"/>
    <property type="match status" value="1"/>
</dbReference>
<dbReference type="InterPro" id="IPR050789">
    <property type="entry name" value="Diverse_Enzym_Activities"/>
</dbReference>
<reference evidence="3 4" key="1">
    <citation type="submission" date="2015-11" db="EMBL/GenBank/DDBJ databases">
        <title>Whole-Genome Sequence of Candidatus Oderbacter manganicum from the National Park Lower Oder Valley, Germany.</title>
        <authorList>
            <person name="Braun B."/>
            <person name="Liere K."/>
            <person name="Szewzyk U."/>
        </authorList>
    </citation>
    <scope>NUCLEOTIDE SEQUENCE [LARGE SCALE GENOMIC DNA]</scope>
    <source>
        <strain evidence="3 4">OTSz_A_272</strain>
    </source>
</reference>
<dbReference type="InterPro" id="IPR012338">
    <property type="entry name" value="Beta-lactam/transpept-like"/>
</dbReference>
<proteinExistence type="predicted"/>
<evidence type="ECO:0000313" key="4">
    <source>
        <dbReference type="Proteomes" id="UP000092498"/>
    </source>
</evidence>
<accession>A0A1B1ANF4</accession>
<dbReference type="Gene3D" id="3.40.710.10">
    <property type="entry name" value="DD-peptidase/beta-lactamase superfamily"/>
    <property type="match status" value="1"/>
</dbReference>
<evidence type="ECO:0000313" key="3">
    <source>
        <dbReference type="EMBL" id="ANP48112.1"/>
    </source>
</evidence>
<dbReference type="RefSeq" id="WP_066775248.1">
    <property type="nucleotide sequence ID" value="NZ_CP013244.1"/>
</dbReference>
<keyword evidence="1" id="KW-0732">Signal</keyword>
<dbReference type="EMBL" id="CP013244">
    <property type="protein sequence ID" value="ANP48112.1"/>
    <property type="molecule type" value="Genomic_DNA"/>
</dbReference>